<feature type="transmembrane region" description="Helical" evidence="1">
    <location>
        <begin position="191"/>
        <end position="215"/>
    </location>
</feature>
<keyword evidence="3" id="KW-1185">Reference proteome</keyword>
<reference evidence="3" key="1">
    <citation type="journal article" date="2019" name="Int. J. Syst. Evol. Microbiol.">
        <title>The Global Catalogue of Microorganisms (GCM) 10K type strain sequencing project: providing services to taxonomists for standard genome sequencing and annotation.</title>
        <authorList>
            <consortium name="The Broad Institute Genomics Platform"/>
            <consortium name="The Broad Institute Genome Sequencing Center for Infectious Disease"/>
            <person name="Wu L."/>
            <person name="Ma J."/>
        </authorList>
    </citation>
    <scope>NUCLEOTIDE SEQUENCE [LARGE SCALE GENOMIC DNA]</scope>
    <source>
        <strain evidence="3">JCM 15503</strain>
    </source>
</reference>
<dbReference type="Pfam" id="PF10067">
    <property type="entry name" value="DUF2306"/>
    <property type="match status" value="1"/>
</dbReference>
<name>A0ABP3VF06_9BURK</name>
<keyword evidence="1" id="KW-0812">Transmembrane</keyword>
<feature type="transmembrane region" description="Helical" evidence="1">
    <location>
        <begin position="123"/>
        <end position="145"/>
    </location>
</feature>
<feature type="transmembrane region" description="Helical" evidence="1">
    <location>
        <begin position="157"/>
        <end position="179"/>
    </location>
</feature>
<sequence>MLKAAAAGWCVVAVVGQLMFAGYVAVFYGRAVADGQTSRWNQTLPSGLVPGDTLGNGVVASHLLFAVLIIVGGAIQLLPQVRRRAPALHRWNGRVYLFSAVVMSLGGLFIVGTRQGVGDTSQHLAICVNALLILTFAALAGRDAVARRFDSHRRWALRLYLAVAGVWFFRIGLMAWLVLNRGPAGFDPRSFQGPFLTFLAFAQYLLPLSVLEIYFRVRAQAGSRGRLAMAAGLGVITLLTALGIGAAAMLMWLPRLR</sequence>
<accession>A0ABP3VF06</accession>
<proteinExistence type="predicted"/>
<feature type="transmembrane region" description="Helical" evidence="1">
    <location>
        <begin position="57"/>
        <end position="79"/>
    </location>
</feature>
<evidence type="ECO:0000313" key="3">
    <source>
        <dbReference type="Proteomes" id="UP001500279"/>
    </source>
</evidence>
<evidence type="ECO:0000313" key="2">
    <source>
        <dbReference type="EMBL" id="GAA0757155.1"/>
    </source>
</evidence>
<feature type="transmembrane region" description="Helical" evidence="1">
    <location>
        <begin position="227"/>
        <end position="253"/>
    </location>
</feature>
<dbReference type="Proteomes" id="UP001500279">
    <property type="component" value="Unassembled WGS sequence"/>
</dbReference>
<dbReference type="InterPro" id="IPR018750">
    <property type="entry name" value="DUF2306_membrane"/>
</dbReference>
<evidence type="ECO:0000256" key="1">
    <source>
        <dbReference type="SAM" id="Phobius"/>
    </source>
</evidence>
<organism evidence="2 3">
    <name type="scientific">Ideonella azotifigens</name>
    <dbReference type="NCBI Taxonomy" id="513160"/>
    <lineage>
        <taxon>Bacteria</taxon>
        <taxon>Pseudomonadati</taxon>
        <taxon>Pseudomonadota</taxon>
        <taxon>Betaproteobacteria</taxon>
        <taxon>Burkholderiales</taxon>
        <taxon>Sphaerotilaceae</taxon>
        <taxon>Ideonella</taxon>
    </lineage>
</organism>
<gene>
    <name evidence="2" type="ORF">GCM10009107_36470</name>
</gene>
<dbReference type="EMBL" id="BAAAEW010000023">
    <property type="protein sequence ID" value="GAA0757155.1"/>
    <property type="molecule type" value="Genomic_DNA"/>
</dbReference>
<feature type="transmembrane region" description="Helical" evidence="1">
    <location>
        <begin position="91"/>
        <end position="111"/>
    </location>
</feature>
<keyword evidence="1" id="KW-1133">Transmembrane helix</keyword>
<protein>
    <submittedName>
        <fullName evidence="2">DUF2306 domain-containing protein</fullName>
    </submittedName>
</protein>
<comment type="caution">
    <text evidence="2">The sequence shown here is derived from an EMBL/GenBank/DDBJ whole genome shotgun (WGS) entry which is preliminary data.</text>
</comment>
<keyword evidence="1" id="KW-0472">Membrane</keyword>